<dbReference type="PANTHER" id="PTHR43761:SF1">
    <property type="entry name" value="D-ISOMER SPECIFIC 2-HYDROXYACID DEHYDROGENASE CATALYTIC DOMAIN-CONTAINING PROTEIN-RELATED"/>
    <property type="match status" value="1"/>
</dbReference>
<dbReference type="Gene3D" id="3.40.50.720">
    <property type="entry name" value="NAD(P)-binding Rossmann-like Domain"/>
    <property type="match status" value="2"/>
</dbReference>
<evidence type="ECO:0000259" key="6">
    <source>
        <dbReference type="Pfam" id="PF02826"/>
    </source>
</evidence>
<dbReference type="InterPro" id="IPR029752">
    <property type="entry name" value="D-isomer_DH_CS1"/>
</dbReference>
<evidence type="ECO:0000259" key="5">
    <source>
        <dbReference type="Pfam" id="PF00389"/>
    </source>
</evidence>
<protein>
    <submittedName>
        <fullName evidence="7">C-terminal binding protein</fullName>
    </submittedName>
</protein>
<dbReference type="FunFam" id="3.40.50.720:FF:000203">
    <property type="entry name" value="D-3-phosphoglycerate dehydrogenase (SerA)"/>
    <property type="match status" value="1"/>
</dbReference>
<dbReference type="PANTHER" id="PTHR43761">
    <property type="entry name" value="D-ISOMER SPECIFIC 2-HYDROXYACID DEHYDROGENASE FAMILY PROTEIN (AFU_ORTHOLOGUE AFUA_1G13630)"/>
    <property type="match status" value="1"/>
</dbReference>
<evidence type="ECO:0000313" key="7">
    <source>
        <dbReference type="EMBL" id="PWI24196.1"/>
    </source>
</evidence>
<sequence length="318" mass="35632">MNIIISDCDHADIAIEKSVFANVGMTVQLQQNKTAQEVIDNCQQAEVIINQYAPFTAEVFAQLPHLKMIVRYGVGVNNIDLDEATKHHVQVCNIPDYGTQEVADHALALMLTLVRKTSLMTSHVKKGEWNYQKSIPIRRLADQTIGIIGVGRIGSAFAEKVKPLGSRIIAWDPSAEAKKRKFDSQFIDFVSFEKVVEESDIISIHSPLDGAEYLFNKEVLLKMKKEAYIVNVSRGGIIDEEALYEVMRAGHIAGAALDVLQSEPISKNNKLLQLENLLITPHMAWYSEQSGQELKRKVAEESIRFITGQKLEYPVNNL</sequence>
<feature type="domain" description="D-isomer specific 2-hydroxyacid dehydrogenase NAD-binding" evidence="6">
    <location>
        <begin position="107"/>
        <end position="284"/>
    </location>
</feature>
<dbReference type="Proteomes" id="UP000245938">
    <property type="component" value="Unassembled WGS sequence"/>
</dbReference>
<accession>A0A2U3AI12</accession>
<dbReference type="RefSeq" id="WP_109307182.1">
    <property type="nucleotide sequence ID" value="NZ_BJUF01000039.1"/>
</dbReference>
<dbReference type="InterPro" id="IPR036291">
    <property type="entry name" value="NAD(P)-bd_dom_sf"/>
</dbReference>
<evidence type="ECO:0000313" key="8">
    <source>
        <dbReference type="Proteomes" id="UP000245938"/>
    </source>
</evidence>
<dbReference type="CDD" id="cd05299">
    <property type="entry name" value="CtBP_dh"/>
    <property type="match status" value="1"/>
</dbReference>
<dbReference type="GO" id="GO:0016616">
    <property type="term" value="F:oxidoreductase activity, acting on the CH-OH group of donors, NAD or NADP as acceptor"/>
    <property type="evidence" value="ECO:0007669"/>
    <property type="project" value="InterPro"/>
</dbReference>
<feature type="domain" description="D-isomer specific 2-hydroxyacid dehydrogenase catalytic" evidence="5">
    <location>
        <begin position="19"/>
        <end position="316"/>
    </location>
</feature>
<name>A0A2U3AI12_9BACL</name>
<dbReference type="AlphaFoldDB" id="A0A2U3AI12"/>
<dbReference type="InterPro" id="IPR006139">
    <property type="entry name" value="D-isomer_2_OHA_DH_cat_dom"/>
</dbReference>
<evidence type="ECO:0000256" key="3">
    <source>
        <dbReference type="ARBA" id="ARBA00023027"/>
    </source>
</evidence>
<gene>
    <name evidence="7" type="ORF">DEX24_14750</name>
</gene>
<evidence type="ECO:0000256" key="1">
    <source>
        <dbReference type="ARBA" id="ARBA00005854"/>
    </source>
</evidence>
<dbReference type="InterPro" id="IPR006140">
    <property type="entry name" value="D-isomer_DH_NAD-bd"/>
</dbReference>
<dbReference type="OrthoDB" id="9805416at2"/>
<dbReference type="Pfam" id="PF00389">
    <property type="entry name" value="2-Hacid_dh"/>
    <property type="match status" value="1"/>
</dbReference>
<dbReference type="EMBL" id="QFVR01000026">
    <property type="protein sequence ID" value="PWI24196.1"/>
    <property type="molecule type" value="Genomic_DNA"/>
</dbReference>
<evidence type="ECO:0000256" key="2">
    <source>
        <dbReference type="ARBA" id="ARBA00023002"/>
    </source>
</evidence>
<keyword evidence="2 4" id="KW-0560">Oxidoreductase</keyword>
<dbReference type="Pfam" id="PF02826">
    <property type="entry name" value="2-Hacid_dh_C"/>
    <property type="match status" value="1"/>
</dbReference>
<dbReference type="InterPro" id="IPR050418">
    <property type="entry name" value="D-iso_2-hydroxyacid_DH_PdxB"/>
</dbReference>
<dbReference type="GO" id="GO:0003714">
    <property type="term" value="F:transcription corepressor activity"/>
    <property type="evidence" value="ECO:0007669"/>
    <property type="project" value="InterPro"/>
</dbReference>
<evidence type="ECO:0000256" key="4">
    <source>
        <dbReference type="RuleBase" id="RU003719"/>
    </source>
</evidence>
<keyword evidence="3" id="KW-0520">NAD</keyword>
<organism evidence="7 8">
    <name type="scientific">Kurthia sibirica</name>
    <dbReference type="NCBI Taxonomy" id="202750"/>
    <lineage>
        <taxon>Bacteria</taxon>
        <taxon>Bacillati</taxon>
        <taxon>Bacillota</taxon>
        <taxon>Bacilli</taxon>
        <taxon>Bacillales</taxon>
        <taxon>Caryophanaceae</taxon>
        <taxon>Kurthia</taxon>
    </lineage>
</organism>
<dbReference type="GO" id="GO:0051287">
    <property type="term" value="F:NAD binding"/>
    <property type="evidence" value="ECO:0007669"/>
    <property type="project" value="InterPro"/>
</dbReference>
<comment type="caution">
    <text evidence="7">The sequence shown here is derived from an EMBL/GenBank/DDBJ whole genome shotgun (WGS) entry which is preliminary data.</text>
</comment>
<keyword evidence="8" id="KW-1185">Reference proteome</keyword>
<comment type="similarity">
    <text evidence="1 4">Belongs to the D-isomer specific 2-hydroxyacid dehydrogenase family.</text>
</comment>
<dbReference type="InterPro" id="IPR043322">
    <property type="entry name" value="CtBP"/>
</dbReference>
<proteinExistence type="inferred from homology"/>
<reference evidence="7 8" key="1">
    <citation type="submission" date="2018-05" db="EMBL/GenBank/DDBJ databases">
        <title>Kurthia sibirica genome sequence.</title>
        <authorList>
            <person name="Maclea K.S."/>
            <person name="Goen A.E."/>
        </authorList>
    </citation>
    <scope>NUCLEOTIDE SEQUENCE [LARGE SCALE GENOMIC DNA]</scope>
    <source>
        <strain evidence="7 8">ATCC 49154</strain>
    </source>
</reference>
<dbReference type="SUPFAM" id="SSF52283">
    <property type="entry name" value="Formate/glycerate dehydrogenase catalytic domain-like"/>
    <property type="match status" value="1"/>
</dbReference>
<dbReference type="PROSITE" id="PS00065">
    <property type="entry name" value="D_2_HYDROXYACID_DH_1"/>
    <property type="match status" value="1"/>
</dbReference>
<dbReference type="SUPFAM" id="SSF51735">
    <property type="entry name" value="NAD(P)-binding Rossmann-fold domains"/>
    <property type="match status" value="1"/>
</dbReference>